<protein>
    <submittedName>
        <fullName evidence="2">Uncharacterized protein</fullName>
    </submittedName>
</protein>
<sequence>MTEFHFLDGIERKFKVIVFILSLGLFAAILWPKDEFNISFYFFSFAYLYALLKLMGQFFLIRKTAKSVDICEKRLNIKPVVGKKVTWTIGTFSCLEKEPGVFQKNFLDSFNLIFINERKTITISYDEEYYFLIFDNVSSLDKFITEINKSKAGD</sequence>
<evidence type="ECO:0000313" key="2">
    <source>
        <dbReference type="EMBL" id="NGN97101.1"/>
    </source>
</evidence>
<dbReference type="EMBL" id="JAALDL010000003">
    <property type="protein sequence ID" value="NGN97101.1"/>
    <property type="molecule type" value="Genomic_DNA"/>
</dbReference>
<comment type="caution">
    <text evidence="2">The sequence shown here is derived from an EMBL/GenBank/DDBJ whole genome shotgun (WGS) entry which is preliminary data.</text>
</comment>
<name>A0A6M1RFM3_9GAMM</name>
<keyword evidence="3" id="KW-1185">Reference proteome</keyword>
<keyword evidence="1" id="KW-0472">Membrane</keyword>
<dbReference type="RefSeq" id="WP_165012130.1">
    <property type="nucleotide sequence ID" value="NZ_JAALDL010000003.1"/>
</dbReference>
<feature type="transmembrane region" description="Helical" evidence="1">
    <location>
        <begin position="38"/>
        <end position="56"/>
    </location>
</feature>
<evidence type="ECO:0000256" key="1">
    <source>
        <dbReference type="SAM" id="Phobius"/>
    </source>
</evidence>
<dbReference type="AlphaFoldDB" id="A0A6M1RFM3"/>
<evidence type="ECO:0000313" key="3">
    <source>
        <dbReference type="Proteomes" id="UP000473008"/>
    </source>
</evidence>
<keyword evidence="1" id="KW-0812">Transmembrane</keyword>
<dbReference type="Proteomes" id="UP000473008">
    <property type="component" value="Unassembled WGS sequence"/>
</dbReference>
<keyword evidence="1" id="KW-1133">Transmembrane helix</keyword>
<reference evidence="2 3" key="1">
    <citation type="submission" date="2020-02" db="EMBL/GenBank/DDBJ databases">
        <title>The draft genome of Grimontia sedimenta sp. nov., isolated from benthic sediments near coral reefs south of Kuwait.</title>
        <authorList>
            <person name="Mahmoud H.M."/>
            <person name="Jose L."/>
            <person name="Eapen S."/>
        </authorList>
    </citation>
    <scope>NUCLEOTIDE SEQUENCE [LARGE SCALE GENOMIC DNA]</scope>
    <source>
        <strain evidence="2 3">S25</strain>
    </source>
</reference>
<proteinExistence type="predicted"/>
<gene>
    <name evidence="2" type="ORF">G5S52_05370</name>
</gene>
<organism evidence="2 3">
    <name type="scientific">Grimontia sedimenti</name>
    <dbReference type="NCBI Taxonomy" id="2711294"/>
    <lineage>
        <taxon>Bacteria</taxon>
        <taxon>Pseudomonadati</taxon>
        <taxon>Pseudomonadota</taxon>
        <taxon>Gammaproteobacteria</taxon>
        <taxon>Vibrionales</taxon>
        <taxon>Vibrionaceae</taxon>
        <taxon>Grimontia</taxon>
    </lineage>
</organism>
<accession>A0A6M1RFM3</accession>
<feature type="transmembrane region" description="Helical" evidence="1">
    <location>
        <begin position="14"/>
        <end position="32"/>
    </location>
</feature>